<comment type="caution">
    <text evidence="2">The sequence shown here is derived from an EMBL/GenBank/DDBJ whole genome shotgun (WGS) entry which is preliminary data.</text>
</comment>
<feature type="region of interest" description="Disordered" evidence="1">
    <location>
        <begin position="229"/>
        <end position="298"/>
    </location>
</feature>
<protein>
    <submittedName>
        <fullName evidence="2">Uncharacterized protein</fullName>
    </submittedName>
</protein>
<evidence type="ECO:0000313" key="3">
    <source>
        <dbReference type="Proteomes" id="UP001190700"/>
    </source>
</evidence>
<evidence type="ECO:0000313" key="2">
    <source>
        <dbReference type="EMBL" id="KAK3233188.1"/>
    </source>
</evidence>
<name>A0AAE0BAT2_9CHLO</name>
<reference evidence="2 3" key="1">
    <citation type="journal article" date="2015" name="Genome Biol. Evol.">
        <title>Comparative Genomics of a Bacterivorous Green Alga Reveals Evolutionary Causalities and Consequences of Phago-Mixotrophic Mode of Nutrition.</title>
        <authorList>
            <person name="Burns J.A."/>
            <person name="Paasch A."/>
            <person name="Narechania A."/>
            <person name="Kim E."/>
        </authorList>
    </citation>
    <scope>NUCLEOTIDE SEQUENCE [LARGE SCALE GENOMIC DNA]</scope>
    <source>
        <strain evidence="2 3">PLY_AMNH</strain>
    </source>
</reference>
<feature type="non-terminal residue" evidence="2">
    <location>
        <position position="1"/>
    </location>
</feature>
<accession>A0AAE0BAT2</accession>
<dbReference type="AlphaFoldDB" id="A0AAE0BAT2"/>
<dbReference type="EMBL" id="LGRX02035782">
    <property type="protein sequence ID" value="KAK3233188.1"/>
    <property type="molecule type" value="Genomic_DNA"/>
</dbReference>
<keyword evidence="3" id="KW-1185">Reference proteome</keyword>
<evidence type="ECO:0000256" key="1">
    <source>
        <dbReference type="SAM" id="MobiDB-lite"/>
    </source>
</evidence>
<organism evidence="2 3">
    <name type="scientific">Cymbomonas tetramitiformis</name>
    <dbReference type="NCBI Taxonomy" id="36881"/>
    <lineage>
        <taxon>Eukaryota</taxon>
        <taxon>Viridiplantae</taxon>
        <taxon>Chlorophyta</taxon>
        <taxon>Pyramimonadophyceae</taxon>
        <taxon>Pyramimonadales</taxon>
        <taxon>Pyramimonadaceae</taxon>
        <taxon>Cymbomonas</taxon>
    </lineage>
</organism>
<proteinExistence type="predicted"/>
<dbReference type="Proteomes" id="UP001190700">
    <property type="component" value="Unassembled WGS sequence"/>
</dbReference>
<gene>
    <name evidence="2" type="ORF">CYMTET_56484</name>
</gene>
<feature type="compositionally biased region" description="Polar residues" evidence="1">
    <location>
        <begin position="229"/>
        <end position="252"/>
    </location>
</feature>
<feature type="region of interest" description="Disordered" evidence="1">
    <location>
        <begin position="19"/>
        <end position="58"/>
    </location>
</feature>
<sequence>LRPHPSEEVPTDLLARPIEARGDGELAASAGNPSACDAGEVRHAAGPPEPDAAAPSYEEPFAPSYEWQEVRERSLPVGMSVKTFLDGSRPTIARIPPQAFCVTEKFTAERWEISRTVLQGGPGRNWRLVVDVNKEFFHRMDVSRATSLQSIVDVIVTERFRGLSGVVMELAVNGIKVLDGGATVESAALFGRKVVATIVRMGGHEAAGMTHAQPIAARWLGVVITPTPSEVKPSSCSANVPSGTGAASSRANQMPRAPTAGRQSATPVVAPPIPRGMAKGQPPKPNSTASAVRLRYQR</sequence>